<proteinExistence type="predicted"/>
<dbReference type="STRING" id="52.CMC5_048070"/>
<dbReference type="SUPFAM" id="SSF141571">
    <property type="entry name" value="Pentapeptide repeat-like"/>
    <property type="match status" value="1"/>
</dbReference>
<dbReference type="InterPro" id="IPR051082">
    <property type="entry name" value="Pentapeptide-BTB/POZ_domain"/>
</dbReference>
<dbReference type="KEGG" id="ccro:CMC5_048070"/>
<dbReference type="OrthoDB" id="2579959at2"/>
<dbReference type="PANTHER" id="PTHR14136">
    <property type="entry name" value="BTB_POZ DOMAIN-CONTAINING PROTEIN KCTD9"/>
    <property type="match status" value="1"/>
</dbReference>
<gene>
    <name evidence="1" type="ORF">CMC5_048070</name>
</gene>
<keyword evidence="2" id="KW-1185">Reference proteome</keyword>
<dbReference type="InterPro" id="IPR001646">
    <property type="entry name" value="5peptide_repeat"/>
</dbReference>
<name>A0A0K1EIG3_CHOCO</name>
<dbReference type="Pfam" id="PF00805">
    <property type="entry name" value="Pentapeptide"/>
    <property type="match status" value="1"/>
</dbReference>
<protein>
    <recommendedName>
        <fullName evidence="3">Pentapeptide repeat-containing protein</fullName>
    </recommendedName>
</protein>
<evidence type="ECO:0000313" key="1">
    <source>
        <dbReference type="EMBL" id="AKT40651.1"/>
    </source>
</evidence>
<accession>A0A0K1EIG3</accession>
<dbReference type="EMBL" id="CP012159">
    <property type="protein sequence ID" value="AKT40651.1"/>
    <property type="molecule type" value="Genomic_DNA"/>
</dbReference>
<dbReference type="RefSeq" id="WP_082362727.1">
    <property type="nucleotide sequence ID" value="NZ_CP012159.1"/>
</dbReference>
<sequence>MNRSELRKRRASGEHDLRGVDLSGADLRGFDLRGADLRGADLTEADLHSTDLRGAVLAQSSFDGARLTGARMDASTCERSGFSPDQVEALRRRGVEFIPLETLARPEPDRALDS</sequence>
<dbReference type="AlphaFoldDB" id="A0A0K1EIG3"/>
<dbReference type="PANTHER" id="PTHR14136:SF17">
    <property type="entry name" value="BTB_POZ DOMAIN-CONTAINING PROTEIN KCTD9"/>
    <property type="match status" value="1"/>
</dbReference>
<dbReference type="Proteomes" id="UP000067626">
    <property type="component" value="Chromosome"/>
</dbReference>
<reference evidence="1 2" key="1">
    <citation type="submission" date="2015-07" db="EMBL/GenBank/DDBJ databases">
        <title>Genome analysis of myxobacterium Chondromyces crocatus Cm c5 reveals a high potential for natural compound synthesis and the genetic basis for the loss of fruiting body formation.</title>
        <authorList>
            <person name="Zaburannyi N."/>
            <person name="Bunk B."/>
            <person name="Maier J."/>
            <person name="Overmann J."/>
            <person name="Mueller R."/>
        </authorList>
    </citation>
    <scope>NUCLEOTIDE SEQUENCE [LARGE SCALE GENOMIC DNA]</scope>
    <source>
        <strain evidence="1 2">Cm c5</strain>
    </source>
</reference>
<dbReference type="Gene3D" id="2.160.20.80">
    <property type="entry name" value="E3 ubiquitin-protein ligase SopA"/>
    <property type="match status" value="1"/>
</dbReference>
<evidence type="ECO:0008006" key="3">
    <source>
        <dbReference type="Google" id="ProtNLM"/>
    </source>
</evidence>
<organism evidence="1 2">
    <name type="scientific">Chondromyces crocatus</name>
    <dbReference type="NCBI Taxonomy" id="52"/>
    <lineage>
        <taxon>Bacteria</taxon>
        <taxon>Pseudomonadati</taxon>
        <taxon>Myxococcota</taxon>
        <taxon>Polyangia</taxon>
        <taxon>Polyangiales</taxon>
        <taxon>Polyangiaceae</taxon>
        <taxon>Chondromyces</taxon>
    </lineage>
</organism>
<evidence type="ECO:0000313" key="2">
    <source>
        <dbReference type="Proteomes" id="UP000067626"/>
    </source>
</evidence>